<dbReference type="GO" id="GO:0016810">
    <property type="term" value="F:hydrolase activity, acting on carbon-nitrogen (but not peptide) bonds"/>
    <property type="evidence" value="ECO:0007669"/>
    <property type="project" value="InterPro"/>
</dbReference>
<dbReference type="Pfam" id="PF07969">
    <property type="entry name" value="Amidohydro_3"/>
    <property type="match status" value="1"/>
</dbReference>
<comment type="caution">
    <text evidence="2">The sequence shown here is derived from an EMBL/GenBank/DDBJ whole genome shotgun (WGS) entry which is preliminary data.</text>
</comment>
<evidence type="ECO:0000313" key="3">
    <source>
        <dbReference type="Proteomes" id="UP000030151"/>
    </source>
</evidence>
<dbReference type="InterPro" id="IPR032466">
    <property type="entry name" value="Metal_Hydrolase"/>
</dbReference>
<name>A0A0A1V2N3_9HYPO</name>
<dbReference type="EMBL" id="JELW01000002">
    <property type="protein sequence ID" value="EXV04502.1"/>
    <property type="molecule type" value="Genomic_DNA"/>
</dbReference>
<dbReference type="HOGENOM" id="CLU_009942_5_0_1"/>
<dbReference type="SUPFAM" id="SSF51338">
    <property type="entry name" value="Composite domain of metallo-dependent hydrolases"/>
    <property type="match status" value="1"/>
</dbReference>
<dbReference type="OrthoDB" id="3501663at2759"/>
<organism evidence="2 3">
    <name type="scientific">Metarhizium robertsii</name>
    <dbReference type="NCBI Taxonomy" id="568076"/>
    <lineage>
        <taxon>Eukaryota</taxon>
        <taxon>Fungi</taxon>
        <taxon>Dikarya</taxon>
        <taxon>Ascomycota</taxon>
        <taxon>Pezizomycotina</taxon>
        <taxon>Sordariomycetes</taxon>
        <taxon>Hypocreomycetidae</taxon>
        <taxon>Hypocreales</taxon>
        <taxon>Clavicipitaceae</taxon>
        <taxon>Metarhizium</taxon>
    </lineage>
</organism>
<dbReference type="PANTHER" id="PTHR22642:SF20">
    <property type="entry name" value="AMIDOHYDROLASE 3 DOMAIN-CONTAINING PROTEIN"/>
    <property type="match status" value="1"/>
</dbReference>
<accession>A0A0A1V2N3</accession>
<dbReference type="Gene3D" id="2.30.40.10">
    <property type="entry name" value="Urease, subunit C, domain 1"/>
    <property type="match status" value="1"/>
</dbReference>
<reference evidence="2 3" key="1">
    <citation type="submission" date="2014-02" db="EMBL/GenBank/DDBJ databases">
        <title>The genome sequence of the entomopathogenic fungus Metarhizium robertsii ARSEF 2575.</title>
        <authorList>
            <person name="Giuliano Garisto Donzelli B."/>
            <person name="Roe B.A."/>
            <person name="Macmil S.L."/>
            <person name="Krasnoff S.B."/>
            <person name="Gibson D.M."/>
        </authorList>
    </citation>
    <scope>NUCLEOTIDE SEQUENCE [LARGE SCALE GENOMIC DNA]</scope>
    <source>
        <strain evidence="2 3">ARSEF 2575</strain>
    </source>
</reference>
<evidence type="ECO:0000313" key="2">
    <source>
        <dbReference type="EMBL" id="EXV04502.1"/>
    </source>
</evidence>
<keyword evidence="2" id="KW-0378">Hydrolase</keyword>
<sequence length="540" mass="59045">MVKVLRNGRFLRPSGHNPKEAVFANCLILDESSGKILYVGSDDGGEVQSAVSSGAEMLDMQNRLVVPGFIDSHMHLLHTGQTLNKLDISGCETLEEIRTAIRNYAKDHPDMDRILCCSWFQTSTNGEAFASQIDDLDPRPIYIYAYDMHSMWCNTAALSELQVADLEDPPGGKIHRDEAGKPTGLLSETAALSIADPFLSAQLSSEQKLNFIHDAIKAYIASGYTGLIDMAMDEKTWDIILSYRKKCGGSLPIWMAVHWFVLPQKTPEETLAQVDEAITLNKQYNEKTSPDCRITGIKIMCDGVVDACTASLMEPYSHNGGNEPAVWTVEELVPILKKADDAGLQIAIHAIGDAAIRVAIDSLERVGNPQGRHRIEHLETCSPEDVKRLGKLGITASVQPVHSDPSILQAWPKLLGPKRCEHVFPYNGFAEHGATVAIGTDAPTASHLVLPNLYTATTRRSGRKPELEEQTAPRFALSLAAAMAAATQGAAYSCFADDRVGRLEPGKAANLAVVDVVWDPARLLEGKVQETWYQGRKIYG</sequence>
<dbReference type="AlphaFoldDB" id="A0A0A1V2N3"/>
<dbReference type="PANTHER" id="PTHR22642">
    <property type="entry name" value="IMIDAZOLONEPROPIONASE"/>
    <property type="match status" value="1"/>
</dbReference>
<dbReference type="SUPFAM" id="SSF51556">
    <property type="entry name" value="Metallo-dependent hydrolases"/>
    <property type="match status" value="1"/>
</dbReference>
<dbReference type="InterPro" id="IPR013108">
    <property type="entry name" value="Amidohydro_3"/>
</dbReference>
<dbReference type="Proteomes" id="UP000030151">
    <property type="component" value="Unassembled WGS sequence"/>
</dbReference>
<feature type="domain" description="Amidohydrolase 3" evidence="1">
    <location>
        <begin position="58"/>
        <end position="539"/>
    </location>
</feature>
<dbReference type="InterPro" id="IPR011059">
    <property type="entry name" value="Metal-dep_hydrolase_composite"/>
</dbReference>
<dbReference type="eggNOG" id="ENOG502QWA6">
    <property type="taxonomic scope" value="Eukaryota"/>
</dbReference>
<dbReference type="InterPro" id="IPR033932">
    <property type="entry name" value="YtcJ-like"/>
</dbReference>
<dbReference type="Gene3D" id="3.10.310.70">
    <property type="match status" value="1"/>
</dbReference>
<evidence type="ECO:0000259" key="1">
    <source>
        <dbReference type="Pfam" id="PF07969"/>
    </source>
</evidence>
<dbReference type="CDD" id="cd01300">
    <property type="entry name" value="YtcJ_like"/>
    <property type="match status" value="1"/>
</dbReference>
<proteinExistence type="predicted"/>
<protein>
    <submittedName>
        <fullName evidence="2">Amidohydrolase family protein</fullName>
    </submittedName>
</protein>
<gene>
    <name evidence="2" type="ORF">X797_002183</name>
</gene>
<dbReference type="Gene3D" id="3.20.20.140">
    <property type="entry name" value="Metal-dependent hydrolases"/>
    <property type="match status" value="1"/>
</dbReference>